<evidence type="ECO:0000313" key="3">
    <source>
        <dbReference type="EMBL" id="EGC36937.1"/>
    </source>
</evidence>
<keyword evidence="2" id="KW-0732">Signal</keyword>
<proteinExistence type="predicted"/>
<keyword evidence="4" id="KW-1185">Reference proteome</keyword>
<dbReference type="InParanoid" id="F0ZGG3"/>
<evidence type="ECO:0000256" key="2">
    <source>
        <dbReference type="SAM" id="SignalP"/>
    </source>
</evidence>
<dbReference type="PANTHER" id="PTHR33459">
    <property type="entry name" value="DD-GDCA PROTEIN"/>
    <property type="match status" value="1"/>
</dbReference>
<dbReference type="OrthoDB" id="4405280at2759"/>
<reference evidence="4" key="1">
    <citation type="journal article" date="2011" name="Genome Biol.">
        <title>Comparative genomics of the social amoebae Dictyostelium discoideum and Dictyostelium purpureum.</title>
        <authorList>
            <consortium name="US DOE Joint Genome Institute (JGI-PGF)"/>
            <person name="Sucgang R."/>
            <person name="Kuo A."/>
            <person name="Tian X."/>
            <person name="Salerno W."/>
            <person name="Parikh A."/>
            <person name="Feasley C.L."/>
            <person name="Dalin E."/>
            <person name="Tu H."/>
            <person name="Huang E."/>
            <person name="Barry K."/>
            <person name="Lindquist E."/>
            <person name="Shapiro H."/>
            <person name="Bruce D."/>
            <person name="Schmutz J."/>
            <person name="Salamov A."/>
            <person name="Fey P."/>
            <person name="Gaudet P."/>
            <person name="Anjard C."/>
            <person name="Babu M.M."/>
            <person name="Basu S."/>
            <person name="Bushmanova Y."/>
            <person name="van der Wel H."/>
            <person name="Katoh-Kurasawa M."/>
            <person name="Dinh C."/>
            <person name="Coutinho P.M."/>
            <person name="Saito T."/>
            <person name="Elias M."/>
            <person name="Schaap P."/>
            <person name="Kay R.R."/>
            <person name="Henrissat B."/>
            <person name="Eichinger L."/>
            <person name="Rivero F."/>
            <person name="Putnam N.H."/>
            <person name="West C.M."/>
            <person name="Loomis W.F."/>
            <person name="Chisholm R.L."/>
            <person name="Shaulsky G."/>
            <person name="Strassmann J.E."/>
            <person name="Queller D.C."/>
            <person name="Kuspa A."/>
            <person name="Grigoriev I.V."/>
        </authorList>
    </citation>
    <scope>NUCLEOTIDE SEQUENCE [LARGE SCALE GENOMIC DNA]</scope>
    <source>
        <strain evidence="4">QSDP1</strain>
    </source>
</reference>
<evidence type="ECO:0000256" key="1">
    <source>
        <dbReference type="SAM" id="Phobius"/>
    </source>
</evidence>
<accession>F0ZGG3</accession>
<sequence>MKFLVALLLFLFFNFNFQKCYSRVARTSSNELESTGCYTCKEEGQTCNGDIFGIGDCKDDLICGTDKDDATLQRFVCQKPSLDGCVDSTVCDIGLLCDLGGSYKCEDIRFAGVGEGCSKENDCSSGNKCEGGFCKSNNTECLSYLDCKGSETCDLEGKCIPEVSIGGECTADYQCGRVSFCSKFTNKCTLISSVADGEKCSGDFNCKLFSKCVDGVCSQGQLISSSDDKVSNCSLSTDTSCEIGAYCECSSGLCKKFPNSPSQIYLDKITCMKKNNCQMVENLHSKSSCFTKHCKHVEIEAFKDNICKNTIYEINYQNVEHQITAASAFLHFNAALLSSSLIFAFLLYFKL</sequence>
<dbReference type="GeneID" id="10503914"/>
<keyword evidence="1" id="KW-0472">Membrane</keyword>
<gene>
    <name evidence="3" type="ORF">DICPUDRAFT_54296</name>
</gene>
<dbReference type="InterPro" id="IPR052326">
    <property type="entry name" value="Diff-Dev_Assoc_Protein"/>
</dbReference>
<feature type="chain" id="PRO_5003265110" description="Dickkopf N-terminal cysteine-rich domain-containing protein" evidence="2">
    <location>
        <begin position="23"/>
        <end position="351"/>
    </location>
</feature>
<feature type="signal peptide" evidence="2">
    <location>
        <begin position="1"/>
        <end position="22"/>
    </location>
</feature>
<dbReference type="eggNOG" id="ENOG502RHII">
    <property type="taxonomic scope" value="Eukaryota"/>
</dbReference>
<dbReference type="AlphaFoldDB" id="F0ZGG3"/>
<protein>
    <recommendedName>
        <fullName evidence="5">Dickkopf N-terminal cysteine-rich domain-containing protein</fullName>
    </recommendedName>
</protein>
<dbReference type="RefSeq" id="XP_003286505.1">
    <property type="nucleotide sequence ID" value="XM_003286457.1"/>
</dbReference>
<keyword evidence="1" id="KW-0812">Transmembrane</keyword>
<dbReference type="VEuPathDB" id="AmoebaDB:DICPUDRAFT_54296"/>
<dbReference type="OMA" id="CFTKHCK"/>
<evidence type="ECO:0008006" key="5">
    <source>
        <dbReference type="Google" id="ProtNLM"/>
    </source>
</evidence>
<evidence type="ECO:0000313" key="4">
    <source>
        <dbReference type="Proteomes" id="UP000001064"/>
    </source>
</evidence>
<dbReference type="Proteomes" id="UP000001064">
    <property type="component" value="Unassembled WGS sequence"/>
</dbReference>
<organism evidence="3 4">
    <name type="scientific">Dictyostelium purpureum</name>
    <name type="common">Slime mold</name>
    <dbReference type="NCBI Taxonomy" id="5786"/>
    <lineage>
        <taxon>Eukaryota</taxon>
        <taxon>Amoebozoa</taxon>
        <taxon>Evosea</taxon>
        <taxon>Eumycetozoa</taxon>
        <taxon>Dictyostelia</taxon>
        <taxon>Dictyosteliales</taxon>
        <taxon>Dictyosteliaceae</taxon>
        <taxon>Dictyostelium</taxon>
    </lineage>
</organism>
<dbReference type="KEGG" id="dpp:DICPUDRAFT_54296"/>
<name>F0ZGG3_DICPU</name>
<keyword evidence="1" id="KW-1133">Transmembrane helix</keyword>
<feature type="transmembrane region" description="Helical" evidence="1">
    <location>
        <begin position="328"/>
        <end position="349"/>
    </location>
</feature>
<dbReference type="EMBL" id="GL871012">
    <property type="protein sequence ID" value="EGC36937.1"/>
    <property type="molecule type" value="Genomic_DNA"/>
</dbReference>
<dbReference type="PANTHER" id="PTHR33459:SF13">
    <property type="entry name" value="DICKKOPF N-TERMINAL CYSTEINE-RICH DOMAIN-CONTAINING PROTEIN"/>
    <property type="match status" value="1"/>
</dbReference>